<evidence type="ECO:0000313" key="5">
    <source>
        <dbReference type="EMBL" id="KAJ7077157.1"/>
    </source>
</evidence>
<gene>
    <name evidence="5" type="ORF">B0H15DRAFT_915481</name>
</gene>
<dbReference type="Gene3D" id="3.40.50.720">
    <property type="entry name" value="NAD(P)-binding Rossmann-like Domain"/>
    <property type="match status" value="1"/>
</dbReference>
<dbReference type="SUPFAM" id="SSF51735">
    <property type="entry name" value="NAD(P)-binding Rossmann-fold domains"/>
    <property type="match status" value="1"/>
</dbReference>
<evidence type="ECO:0000256" key="1">
    <source>
        <dbReference type="ARBA" id="ARBA00006328"/>
    </source>
</evidence>
<evidence type="ECO:0000259" key="4">
    <source>
        <dbReference type="Pfam" id="PF05368"/>
    </source>
</evidence>
<dbReference type="PANTHER" id="PTHR42748">
    <property type="entry name" value="NITROGEN METABOLITE REPRESSION PROTEIN NMRA FAMILY MEMBER"/>
    <property type="match status" value="1"/>
</dbReference>
<dbReference type="EMBL" id="JARJCN010000075">
    <property type="protein sequence ID" value="KAJ7077157.1"/>
    <property type="molecule type" value="Genomic_DNA"/>
</dbReference>
<comment type="caution">
    <text evidence="5">The sequence shown here is derived from an EMBL/GenBank/DDBJ whole genome shotgun (WGS) entry which is preliminary data.</text>
</comment>
<keyword evidence="2" id="KW-0521">NADP</keyword>
<dbReference type="Gene3D" id="3.90.25.10">
    <property type="entry name" value="UDP-galactose 4-epimerase, domain 1"/>
    <property type="match status" value="1"/>
</dbReference>
<comment type="similarity">
    <text evidence="1">Belongs to the NmrA-type oxidoreductase family.</text>
</comment>
<protein>
    <submittedName>
        <fullName evidence="5">NAD(P)-binding protein</fullName>
    </submittedName>
</protein>
<dbReference type="GO" id="GO:0005634">
    <property type="term" value="C:nucleus"/>
    <property type="evidence" value="ECO:0007669"/>
    <property type="project" value="TreeGrafter"/>
</dbReference>
<dbReference type="InterPro" id="IPR051164">
    <property type="entry name" value="NmrA-like_oxidored"/>
</dbReference>
<evidence type="ECO:0000256" key="2">
    <source>
        <dbReference type="ARBA" id="ARBA00022857"/>
    </source>
</evidence>
<organism evidence="5 6">
    <name type="scientific">Mycena belliarum</name>
    <dbReference type="NCBI Taxonomy" id="1033014"/>
    <lineage>
        <taxon>Eukaryota</taxon>
        <taxon>Fungi</taxon>
        <taxon>Dikarya</taxon>
        <taxon>Basidiomycota</taxon>
        <taxon>Agaricomycotina</taxon>
        <taxon>Agaricomycetes</taxon>
        <taxon>Agaricomycetidae</taxon>
        <taxon>Agaricales</taxon>
        <taxon>Marasmiineae</taxon>
        <taxon>Mycenaceae</taxon>
        <taxon>Mycena</taxon>
    </lineage>
</organism>
<proteinExistence type="inferred from homology"/>
<feature type="domain" description="NmrA-like" evidence="4">
    <location>
        <begin position="3"/>
        <end position="309"/>
    </location>
</feature>
<accession>A0AAD6TRQ3</accession>
<dbReference type="Pfam" id="PF05368">
    <property type="entry name" value="NmrA"/>
    <property type="match status" value="1"/>
</dbReference>
<name>A0AAD6TRQ3_9AGAR</name>
<feature type="region of interest" description="Disordered" evidence="3">
    <location>
        <begin position="311"/>
        <end position="337"/>
    </location>
</feature>
<keyword evidence="6" id="KW-1185">Reference proteome</keyword>
<dbReference type="AlphaFoldDB" id="A0AAD6TRQ3"/>
<dbReference type="InterPro" id="IPR036291">
    <property type="entry name" value="NAD(P)-bd_dom_sf"/>
</dbReference>
<dbReference type="Proteomes" id="UP001222325">
    <property type="component" value="Unassembled WGS sequence"/>
</dbReference>
<sequence length="337" mass="36314">MVKKAILVTGATGKQGRALIQALNLGTPESAPEFHVLALTRTVSSSAASELATHHSDHITVVEGNLDSPDTIRKIFEDAKQEHGGVWGVFCALAFPGLGASGDAEERQGKILCDLAVEYGASSFVFSSVERGGEYNDDNAKLDRHAKVMIERHVRGLGESKGLNWTILRPGFFMENYDGTIGTVAVGVLKRGLKPTTTNQMVAVEDIGHVAAAVFKSPQDYASQILVVAGEGMLSEVEEAYKRATGKQLPGIPGWLARPLIAFNSHTKALIADIERVHEARTSGKCPEVTEQTAMARKAYPEMKTFEAWAQERQGKSGAQSKSWNQVSVGRLVTGKQ</sequence>
<feature type="compositionally biased region" description="Polar residues" evidence="3">
    <location>
        <begin position="317"/>
        <end position="328"/>
    </location>
</feature>
<dbReference type="InterPro" id="IPR008030">
    <property type="entry name" value="NmrA-like"/>
</dbReference>
<dbReference type="PANTHER" id="PTHR42748:SF7">
    <property type="entry name" value="NMRA LIKE REDOX SENSOR 1-RELATED"/>
    <property type="match status" value="1"/>
</dbReference>
<evidence type="ECO:0000256" key="3">
    <source>
        <dbReference type="SAM" id="MobiDB-lite"/>
    </source>
</evidence>
<evidence type="ECO:0000313" key="6">
    <source>
        <dbReference type="Proteomes" id="UP001222325"/>
    </source>
</evidence>
<reference evidence="5" key="1">
    <citation type="submission" date="2023-03" db="EMBL/GenBank/DDBJ databases">
        <title>Massive genome expansion in bonnet fungi (Mycena s.s.) driven by repeated elements and novel gene families across ecological guilds.</title>
        <authorList>
            <consortium name="Lawrence Berkeley National Laboratory"/>
            <person name="Harder C.B."/>
            <person name="Miyauchi S."/>
            <person name="Viragh M."/>
            <person name="Kuo A."/>
            <person name="Thoen E."/>
            <person name="Andreopoulos B."/>
            <person name="Lu D."/>
            <person name="Skrede I."/>
            <person name="Drula E."/>
            <person name="Henrissat B."/>
            <person name="Morin E."/>
            <person name="Kohler A."/>
            <person name="Barry K."/>
            <person name="LaButti K."/>
            <person name="Morin E."/>
            <person name="Salamov A."/>
            <person name="Lipzen A."/>
            <person name="Mereny Z."/>
            <person name="Hegedus B."/>
            <person name="Baldrian P."/>
            <person name="Stursova M."/>
            <person name="Weitz H."/>
            <person name="Taylor A."/>
            <person name="Grigoriev I.V."/>
            <person name="Nagy L.G."/>
            <person name="Martin F."/>
            <person name="Kauserud H."/>
        </authorList>
    </citation>
    <scope>NUCLEOTIDE SEQUENCE</scope>
    <source>
        <strain evidence="5">CBHHK173m</strain>
    </source>
</reference>